<evidence type="ECO:0000313" key="12">
    <source>
        <dbReference type="Proteomes" id="UP000253688"/>
    </source>
</evidence>
<dbReference type="InterPro" id="IPR050824">
    <property type="entry name" value="Thiol_disulfide_DsbA"/>
</dbReference>
<evidence type="ECO:0000256" key="8">
    <source>
        <dbReference type="PIRSR" id="PIRSR001488-1"/>
    </source>
</evidence>
<dbReference type="GO" id="GO:0016491">
    <property type="term" value="F:oxidoreductase activity"/>
    <property type="evidence" value="ECO:0007669"/>
    <property type="project" value="InterPro"/>
</dbReference>
<dbReference type="InterPro" id="IPR036249">
    <property type="entry name" value="Thioredoxin-like_sf"/>
</dbReference>
<evidence type="ECO:0000313" key="11">
    <source>
        <dbReference type="EMBL" id="RBA50323.1"/>
    </source>
</evidence>
<dbReference type="Pfam" id="PF01323">
    <property type="entry name" value="DSBA"/>
    <property type="match status" value="1"/>
</dbReference>
<keyword evidence="3 9" id="KW-0732">Signal</keyword>
<dbReference type="AlphaFoldDB" id="A0A365PNV4"/>
<dbReference type="Proteomes" id="UP000253688">
    <property type="component" value="Unassembled WGS sequence"/>
</dbReference>
<proteinExistence type="inferred from homology"/>
<keyword evidence="4 7" id="KW-0574">Periplasm</keyword>
<dbReference type="RefSeq" id="WP_112986940.1">
    <property type="nucleotide sequence ID" value="NZ_CP131470.1"/>
</dbReference>
<dbReference type="PIRSF" id="PIRSF001488">
    <property type="entry name" value="Tdi_protein"/>
    <property type="match status" value="1"/>
</dbReference>
<dbReference type="InterPro" id="IPR001853">
    <property type="entry name" value="DSBA-like_thioredoxin_dom"/>
</dbReference>
<feature type="disulfide bond" description="Redox-active" evidence="8">
    <location>
        <begin position="57"/>
        <end position="60"/>
    </location>
</feature>
<sequence length="206" mass="22885">MKKLVLGGLSAVAMAFSMNAMAANFVAGKDYTVVANPVKTAAPAGKLEVREFFWYGCPHCFTLEPHMQTWLKKIPSDVYFLRTPAAMNKVWEQGARGYYVSEALGVRKKTHIPLFHAIHEGGQQIFDQASQAKFFARYGVPEQKFNSMFNSFPITAKIAESNKLAQQYQLTGVPAVVVNGKYVVQGGDAKVTQVVDFLLEKERKAK</sequence>
<evidence type="ECO:0000256" key="7">
    <source>
        <dbReference type="PIRNR" id="PIRNR001488"/>
    </source>
</evidence>
<name>A0A365PNV4_ACIJU</name>
<organism evidence="11 12">
    <name type="scientific">Acinetobacter junii</name>
    <dbReference type="NCBI Taxonomy" id="40215"/>
    <lineage>
        <taxon>Bacteria</taxon>
        <taxon>Pseudomonadati</taxon>
        <taxon>Pseudomonadota</taxon>
        <taxon>Gammaproteobacteria</taxon>
        <taxon>Moraxellales</taxon>
        <taxon>Moraxellaceae</taxon>
        <taxon>Acinetobacter</taxon>
    </lineage>
</organism>
<dbReference type="SUPFAM" id="SSF52833">
    <property type="entry name" value="Thioredoxin-like"/>
    <property type="match status" value="1"/>
</dbReference>
<evidence type="ECO:0000256" key="9">
    <source>
        <dbReference type="SAM" id="SignalP"/>
    </source>
</evidence>
<keyword evidence="5 7" id="KW-1015">Disulfide bond</keyword>
<evidence type="ECO:0000256" key="1">
    <source>
        <dbReference type="ARBA" id="ARBA00004418"/>
    </source>
</evidence>
<feature type="domain" description="Thioredoxin" evidence="10">
    <location>
        <begin position="7"/>
        <end position="170"/>
    </location>
</feature>
<dbReference type="InterPro" id="IPR013766">
    <property type="entry name" value="Thioredoxin_domain"/>
</dbReference>
<dbReference type="GO" id="GO:0042597">
    <property type="term" value="C:periplasmic space"/>
    <property type="evidence" value="ECO:0007669"/>
    <property type="project" value="UniProtKB-SubCell"/>
</dbReference>
<evidence type="ECO:0000256" key="4">
    <source>
        <dbReference type="ARBA" id="ARBA00022764"/>
    </source>
</evidence>
<dbReference type="STRING" id="40215.BVL33_01080"/>
<dbReference type="Gene3D" id="3.40.30.10">
    <property type="entry name" value="Glutaredoxin"/>
    <property type="match status" value="1"/>
</dbReference>
<evidence type="ECO:0000259" key="10">
    <source>
        <dbReference type="PROSITE" id="PS51352"/>
    </source>
</evidence>
<evidence type="ECO:0000256" key="5">
    <source>
        <dbReference type="ARBA" id="ARBA00023157"/>
    </source>
</evidence>
<protein>
    <recommendedName>
        <fullName evidence="7">Thiol:disulfide interchange protein</fullName>
    </recommendedName>
</protein>
<dbReference type="EMBL" id="QEWH01000002">
    <property type="protein sequence ID" value="RBA50323.1"/>
    <property type="molecule type" value="Genomic_DNA"/>
</dbReference>
<comment type="caution">
    <text evidence="11">The sequence shown here is derived from an EMBL/GenBank/DDBJ whole genome shotgun (WGS) entry which is preliminary data.</text>
</comment>
<feature type="chain" id="PRO_5016677063" description="Thiol:disulfide interchange protein" evidence="9">
    <location>
        <begin position="23"/>
        <end position="206"/>
    </location>
</feature>
<dbReference type="InterPro" id="IPR023205">
    <property type="entry name" value="DsbA/DsbL"/>
</dbReference>
<feature type="signal peptide" evidence="9">
    <location>
        <begin position="1"/>
        <end position="22"/>
    </location>
</feature>
<evidence type="ECO:0000256" key="3">
    <source>
        <dbReference type="ARBA" id="ARBA00022729"/>
    </source>
</evidence>
<comment type="subcellular location">
    <subcellularLocation>
        <location evidence="1 7">Periplasm</location>
    </subcellularLocation>
</comment>
<dbReference type="PANTHER" id="PTHR35891">
    <property type="entry name" value="THIOL:DISULFIDE INTERCHANGE PROTEIN DSBA"/>
    <property type="match status" value="1"/>
</dbReference>
<evidence type="ECO:0000256" key="2">
    <source>
        <dbReference type="ARBA" id="ARBA00005791"/>
    </source>
</evidence>
<dbReference type="PROSITE" id="PS51352">
    <property type="entry name" value="THIOREDOXIN_2"/>
    <property type="match status" value="1"/>
</dbReference>
<gene>
    <name evidence="11" type="ORF">DC346_00180</name>
</gene>
<dbReference type="PANTHER" id="PTHR35891:SF2">
    <property type="entry name" value="THIOL:DISULFIDE INTERCHANGE PROTEIN DSBA"/>
    <property type="match status" value="1"/>
</dbReference>
<comment type="similarity">
    <text evidence="2">Belongs to the thioredoxin family. DsbA subfamily.</text>
</comment>
<reference evidence="11 12" key="1">
    <citation type="submission" date="2018-04" db="EMBL/GenBank/DDBJ databases">
        <title>Acinetobacter junii Genome sequencing and assembly.</title>
        <authorList>
            <person name="Su J."/>
            <person name="Rensing C."/>
            <person name="Mazhar H.S."/>
        </authorList>
    </citation>
    <scope>NUCLEOTIDE SEQUENCE [LARGE SCALE GENOMIC DNA]</scope>
    <source>
        <strain evidence="11 12">SC22</strain>
    </source>
</reference>
<accession>A0A365PNV4</accession>
<evidence type="ECO:0000256" key="6">
    <source>
        <dbReference type="ARBA" id="ARBA00023284"/>
    </source>
</evidence>
<keyword evidence="6" id="KW-0676">Redox-active center</keyword>
<dbReference type="CDD" id="cd03019">
    <property type="entry name" value="DsbA_DsbA"/>
    <property type="match status" value="1"/>
</dbReference>